<dbReference type="NCBIfam" id="NF005574">
    <property type="entry name" value="PRK07259.1"/>
    <property type="match status" value="1"/>
</dbReference>
<evidence type="ECO:0000313" key="9">
    <source>
        <dbReference type="EMBL" id="EFT83794.1"/>
    </source>
</evidence>
<dbReference type="KEGG" id="pdo:PSDT_0831"/>
<evidence type="ECO:0000256" key="1">
    <source>
        <dbReference type="ARBA" id="ARBA00004725"/>
    </source>
</evidence>
<keyword evidence="6 7" id="KW-0560">Oxidoreductase</keyword>
<comment type="cofactor">
    <cofactor evidence="7">
        <name>FMN</name>
        <dbReference type="ChEBI" id="CHEBI:58210"/>
    </cofactor>
    <text evidence="7">Binds 1 FMN per subunit.</text>
</comment>
<accession>E6JYB7</accession>
<dbReference type="eggNOG" id="COG0167">
    <property type="taxonomic scope" value="Bacteria"/>
</dbReference>
<name>E6JYB7_PARDN</name>
<evidence type="ECO:0000256" key="6">
    <source>
        <dbReference type="ARBA" id="ARBA00023002"/>
    </source>
</evidence>
<dbReference type="HOGENOM" id="CLU_042042_0_0_11"/>
<sequence>MPERMMDVDANMGIEAGMDADMDRAQGIDAVASSPAREDEDGFFAASIQARTWNHPTVVAGVPWKNPVGTASGTFNLDACGRFYDVSQLGAVSTKGVSPIPWEGNPAPRSAESPAGTVNAVGLQNPGVDVYLQDELPRLKHLGATVVTNVAGHSNDDYCQVVEKLADSPADMLEINVSCPNVSAGGMAVGSDPAALEVLMKRLRPLADKPLIVKLTPNITDITTVARAAVDNGADALSLINTFVGMRIDIRTGRPIIANVTGGVSGPAIHPMALAMVYKVRQALPHIPLIGIGGIATAEDALEFLYAGANAVEVGSAALIDPTAPMKVALGLDSLLDERPDLSALLAQGKTWPVGQD</sequence>
<feature type="binding site" evidence="7">
    <location>
        <position position="95"/>
    </location>
    <ligand>
        <name>substrate</name>
    </ligand>
</feature>
<dbReference type="NCBIfam" id="TIGR01037">
    <property type="entry name" value="pyrD_sub1_fam"/>
    <property type="match status" value="1"/>
</dbReference>
<feature type="binding site" evidence="7">
    <location>
        <position position="240"/>
    </location>
    <ligand>
        <name>FMN</name>
        <dbReference type="ChEBI" id="CHEBI:58210"/>
    </ligand>
</feature>
<feature type="binding site" evidence="7">
    <location>
        <position position="72"/>
    </location>
    <ligand>
        <name>FMN</name>
        <dbReference type="ChEBI" id="CHEBI:58210"/>
    </ligand>
</feature>
<feature type="binding site" evidence="7">
    <location>
        <position position="149"/>
    </location>
    <ligand>
        <name>FMN</name>
        <dbReference type="ChEBI" id="CHEBI:58210"/>
    </ligand>
</feature>
<dbReference type="CDD" id="cd04740">
    <property type="entry name" value="DHOD_1B_like"/>
    <property type="match status" value="1"/>
</dbReference>
<feature type="binding site" evidence="7">
    <location>
        <begin position="241"/>
        <end position="242"/>
    </location>
    <ligand>
        <name>substrate</name>
    </ligand>
</feature>
<feature type="binding site" evidence="7">
    <location>
        <position position="176"/>
    </location>
    <ligand>
        <name>FMN</name>
        <dbReference type="ChEBI" id="CHEBI:58210"/>
    </ligand>
</feature>
<organism evidence="9 10">
    <name type="scientific">Parascardovia denticolens DSM 10105 = JCM 12538</name>
    <dbReference type="NCBI Taxonomy" id="864564"/>
    <lineage>
        <taxon>Bacteria</taxon>
        <taxon>Bacillati</taxon>
        <taxon>Actinomycetota</taxon>
        <taxon>Actinomycetes</taxon>
        <taxon>Bifidobacteriales</taxon>
        <taxon>Bifidobacteriaceae</taxon>
        <taxon>Parascardovia</taxon>
    </lineage>
</organism>
<dbReference type="Pfam" id="PF01180">
    <property type="entry name" value="DHO_dh"/>
    <property type="match status" value="1"/>
</dbReference>
<keyword evidence="5 7" id="KW-0665">Pyrimidine biosynthesis</keyword>
<evidence type="ECO:0000256" key="4">
    <source>
        <dbReference type="ARBA" id="ARBA00022643"/>
    </source>
</evidence>
<feature type="binding site" evidence="7">
    <location>
        <position position="266"/>
    </location>
    <ligand>
        <name>FMN</name>
        <dbReference type="ChEBI" id="CHEBI:58210"/>
    </ligand>
</feature>
<evidence type="ECO:0000256" key="5">
    <source>
        <dbReference type="ARBA" id="ARBA00022975"/>
    </source>
</evidence>
<dbReference type="InterPro" id="IPR001295">
    <property type="entry name" value="Dihydroorotate_DH_CS"/>
</dbReference>
<evidence type="ECO:0000256" key="2">
    <source>
        <dbReference type="ARBA" id="ARBA00008008"/>
    </source>
</evidence>
<dbReference type="EC" id="1.3.-.-" evidence="7"/>
<feature type="binding site" evidence="7">
    <location>
        <begin position="315"/>
        <end position="316"/>
    </location>
    <ligand>
        <name>FMN</name>
        <dbReference type="ChEBI" id="CHEBI:58210"/>
    </ligand>
</feature>
<gene>
    <name evidence="7" type="primary">pyrD</name>
    <name evidence="9" type="ORF">HMPREF0620_0799</name>
</gene>
<dbReference type="HAMAP" id="MF_00224">
    <property type="entry name" value="DHO_dh_type1"/>
    <property type="match status" value="1"/>
</dbReference>
<dbReference type="PROSITE" id="PS00912">
    <property type="entry name" value="DHODEHASE_2"/>
    <property type="match status" value="1"/>
</dbReference>
<evidence type="ECO:0000259" key="8">
    <source>
        <dbReference type="Pfam" id="PF01180"/>
    </source>
</evidence>
<keyword evidence="3 7" id="KW-0285">Flavoprotein</keyword>
<dbReference type="PATRIC" id="fig|864564.6.peg.913"/>
<feature type="binding site" evidence="7">
    <location>
        <begin position="293"/>
        <end position="294"/>
    </location>
    <ligand>
        <name>FMN</name>
        <dbReference type="ChEBI" id="CHEBI:58210"/>
    </ligand>
</feature>
<dbReference type="FunFam" id="3.20.20.70:FF:000027">
    <property type="entry name" value="Dihydropyrimidine dehydrogenase [NADP(+)]"/>
    <property type="match status" value="1"/>
</dbReference>
<evidence type="ECO:0000256" key="3">
    <source>
        <dbReference type="ARBA" id="ARBA00022630"/>
    </source>
</evidence>
<dbReference type="Gene3D" id="3.20.20.70">
    <property type="entry name" value="Aldolase class I"/>
    <property type="match status" value="1"/>
</dbReference>
<dbReference type="GO" id="GO:0005737">
    <property type="term" value="C:cytoplasm"/>
    <property type="evidence" value="ECO:0007669"/>
    <property type="project" value="UniProtKB-SubCell"/>
</dbReference>
<evidence type="ECO:0000313" key="10">
    <source>
        <dbReference type="Proteomes" id="UP000004946"/>
    </source>
</evidence>
<feature type="binding site" evidence="7">
    <location>
        <begin position="119"/>
        <end position="123"/>
    </location>
    <ligand>
        <name>substrate</name>
    </ligand>
</feature>
<comment type="subcellular location">
    <subcellularLocation>
        <location evidence="7">Cytoplasm</location>
    </subcellularLocation>
</comment>
<proteinExistence type="inferred from homology"/>
<dbReference type="InterPro" id="IPR033888">
    <property type="entry name" value="DHOD_1B"/>
</dbReference>
<evidence type="ECO:0000256" key="7">
    <source>
        <dbReference type="HAMAP-Rule" id="MF_00224"/>
    </source>
</evidence>
<feature type="binding site" evidence="7">
    <location>
        <position position="176"/>
    </location>
    <ligand>
        <name>substrate</name>
    </ligand>
</feature>
<dbReference type="InterPro" id="IPR005720">
    <property type="entry name" value="Dihydroorotate_DH_cat"/>
</dbReference>
<dbReference type="GO" id="GO:0004152">
    <property type="term" value="F:dihydroorotate dehydrogenase activity"/>
    <property type="evidence" value="ECO:0007669"/>
    <property type="project" value="UniProtKB-UniRule"/>
</dbReference>
<protein>
    <recommendedName>
        <fullName evidence="7">Dihydroorotate dehydrogenase</fullName>
        <shortName evidence="7">DHOD</shortName>
        <shortName evidence="7">DHODase</shortName>
        <shortName evidence="7">DHOdehase</shortName>
        <ecNumber evidence="7">1.3.-.-</ecNumber>
    </recommendedName>
</protein>
<dbReference type="PANTHER" id="PTHR48109">
    <property type="entry name" value="DIHYDROOROTATE DEHYDROGENASE (QUINONE), MITOCHONDRIAL-RELATED"/>
    <property type="match status" value="1"/>
</dbReference>
<dbReference type="Proteomes" id="UP000004946">
    <property type="component" value="Chromosome"/>
</dbReference>
<feature type="binding site" evidence="7">
    <location>
        <begin position="95"/>
        <end position="96"/>
    </location>
    <ligand>
        <name>FMN</name>
        <dbReference type="ChEBI" id="CHEBI:58210"/>
    </ligand>
</feature>
<dbReference type="InterPro" id="IPR024920">
    <property type="entry name" value="Dihydroorotate_DH_1"/>
</dbReference>
<dbReference type="AlphaFoldDB" id="E6JYB7"/>
<dbReference type="InterPro" id="IPR050074">
    <property type="entry name" value="DHO_dehydrogenase"/>
</dbReference>
<keyword evidence="7" id="KW-0963">Cytoplasm</keyword>
<keyword evidence="10" id="KW-1185">Reference proteome</keyword>
<comment type="caution">
    <text evidence="9">The sequence shown here is derived from an EMBL/GenBank/DDBJ whole genome shotgun (WGS) entry which is preliminary data.</text>
</comment>
<dbReference type="PANTHER" id="PTHR48109:SF1">
    <property type="entry name" value="DIHYDROOROTATE DEHYDROGENASE (FUMARATE)"/>
    <property type="match status" value="1"/>
</dbReference>
<feature type="binding site" evidence="7">
    <location>
        <position position="214"/>
    </location>
    <ligand>
        <name>FMN</name>
        <dbReference type="ChEBI" id="CHEBI:58210"/>
    </ligand>
</feature>
<dbReference type="UniPathway" id="UPA00070"/>
<comment type="catalytic activity">
    <reaction evidence="7">
        <text>(S)-dihydroorotate + A = orotate + AH2</text>
        <dbReference type="Rhea" id="RHEA:18073"/>
        <dbReference type="ChEBI" id="CHEBI:13193"/>
        <dbReference type="ChEBI" id="CHEBI:17499"/>
        <dbReference type="ChEBI" id="CHEBI:30839"/>
        <dbReference type="ChEBI" id="CHEBI:30864"/>
    </reaction>
</comment>
<dbReference type="EMBL" id="AEON01000001">
    <property type="protein sequence ID" value="EFT83794.1"/>
    <property type="molecule type" value="Genomic_DNA"/>
</dbReference>
<reference evidence="9 10" key="1">
    <citation type="submission" date="2010-12" db="EMBL/GenBank/DDBJ databases">
        <authorList>
            <person name="Muzny D."/>
            <person name="Qin X."/>
            <person name="Buhay C."/>
            <person name="Dugan-Rocha S."/>
            <person name="Ding Y."/>
            <person name="Chen G."/>
            <person name="Hawes A."/>
            <person name="Holder M."/>
            <person name="Jhangiani S."/>
            <person name="Johnson A."/>
            <person name="Khan Z."/>
            <person name="Li Z."/>
            <person name="Liu W."/>
            <person name="Liu X."/>
            <person name="Perez L."/>
            <person name="Shen H."/>
            <person name="Wang Q."/>
            <person name="Watt J."/>
            <person name="Xi L."/>
            <person name="Xin Y."/>
            <person name="Zhou J."/>
            <person name="Deng J."/>
            <person name="Jiang H."/>
            <person name="Liu Y."/>
            <person name="Qu J."/>
            <person name="Song X.-Z."/>
            <person name="Zhang L."/>
            <person name="Villasana D."/>
            <person name="Johnson A."/>
            <person name="Liu J."/>
            <person name="Liyanage D."/>
            <person name="Lorensuhewa L."/>
            <person name="Robinson T."/>
            <person name="Song A."/>
            <person name="Song B.-B."/>
            <person name="Dinh H."/>
            <person name="Thornton R."/>
            <person name="Coyle M."/>
            <person name="Francisco L."/>
            <person name="Jackson L."/>
            <person name="Javaid M."/>
            <person name="Korchina V."/>
            <person name="Kovar C."/>
            <person name="Mata R."/>
            <person name="Mathew T."/>
            <person name="Ngo R."/>
            <person name="Nguyen L."/>
            <person name="Nguyen N."/>
            <person name="Okwuonu G."/>
            <person name="Ongeri F."/>
            <person name="Pham C."/>
            <person name="Simmons D."/>
            <person name="Wilczek-Boney K."/>
            <person name="Hale W."/>
            <person name="Jakkamsetti A."/>
            <person name="Pham P."/>
            <person name="Ruth R."/>
            <person name="San Lucas F."/>
            <person name="Warren J."/>
            <person name="Zhang J."/>
            <person name="Zhao Z."/>
            <person name="Zhou C."/>
            <person name="Zhu D."/>
            <person name="Lee S."/>
            <person name="Bess C."/>
            <person name="Blankenburg K."/>
            <person name="Forbes L."/>
            <person name="Fu Q."/>
            <person name="Gubbala S."/>
            <person name="Hirani K."/>
            <person name="Jayaseelan J.C."/>
            <person name="Lara F."/>
            <person name="Munidasa M."/>
            <person name="Palculict T."/>
            <person name="Patil S."/>
            <person name="Pu L.-L."/>
            <person name="Saada N."/>
            <person name="Tang L."/>
            <person name="Weissenberger G."/>
            <person name="Zhu Y."/>
            <person name="Hemphill L."/>
            <person name="Shang Y."/>
            <person name="Youmans B."/>
            <person name="Ayvaz T."/>
            <person name="Ross M."/>
            <person name="Santibanez J."/>
            <person name="Aqrawi P."/>
            <person name="Gross S."/>
            <person name="Joshi V."/>
            <person name="Fowler G."/>
            <person name="Nazareth L."/>
            <person name="Reid J."/>
            <person name="Worley K."/>
            <person name="Petrosino J."/>
            <person name="Highlander S."/>
            <person name="Gibbs R."/>
        </authorList>
    </citation>
    <scope>NUCLEOTIDE SEQUENCE [LARGE SCALE GENOMIC DNA]</scope>
    <source>
        <strain evidence="9 10">DSM 10105</strain>
    </source>
</reference>
<dbReference type="SUPFAM" id="SSF51395">
    <property type="entry name" value="FMN-linked oxidoreductases"/>
    <property type="match status" value="1"/>
</dbReference>
<comment type="similarity">
    <text evidence="2 7">Belongs to the dihydroorotate dehydrogenase family. Type 1 subfamily.</text>
</comment>
<feature type="domain" description="Dihydroorotate dehydrogenase catalytic" evidence="8">
    <location>
        <begin position="58"/>
        <end position="335"/>
    </location>
</feature>
<comment type="pathway">
    <text evidence="1 7">Pyrimidine metabolism; UMP biosynthesis via de novo pathway.</text>
</comment>
<dbReference type="InterPro" id="IPR013785">
    <property type="entry name" value="Aldolase_TIM"/>
</dbReference>
<dbReference type="GO" id="GO:0006207">
    <property type="term" value="P:'de novo' pyrimidine nucleobase biosynthetic process"/>
    <property type="evidence" value="ECO:0007669"/>
    <property type="project" value="InterPro"/>
</dbReference>
<keyword evidence="4 7" id="KW-0288">FMN</keyword>
<dbReference type="GO" id="GO:0044205">
    <property type="term" value="P:'de novo' UMP biosynthetic process"/>
    <property type="evidence" value="ECO:0007669"/>
    <property type="project" value="UniProtKB-UniRule"/>
</dbReference>
<feature type="active site" description="Nucleophile" evidence="7">
    <location>
        <position position="179"/>
    </location>
</feature>
<dbReference type="InterPro" id="IPR049622">
    <property type="entry name" value="Dihydroorotate_DH_I"/>
</dbReference>
<comment type="function">
    <text evidence="7">Catalyzes the conversion of dihydroorotate to orotate.</text>
</comment>